<proteinExistence type="predicted"/>
<protein>
    <recommendedName>
        <fullName evidence="3">Glyceraldehyde-3-phosphate dehydrogenase</fullName>
    </recommendedName>
</protein>
<dbReference type="STRING" id="321339.SAMN05444340_10571"/>
<evidence type="ECO:0000313" key="2">
    <source>
        <dbReference type="Proteomes" id="UP000199286"/>
    </source>
</evidence>
<organism evidence="1 2">
    <name type="scientific">Citreimonas salinaria</name>
    <dbReference type="NCBI Taxonomy" id="321339"/>
    <lineage>
        <taxon>Bacteria</taxon>
        <taxon>Pseudomonadati</taxon>
        <taxon>Pseudomonadota</taxon>
        <taxon>Alphaproteobacteria</taxon>
        <taxon>Rhodobacterales</taxon>
        <taxon>Roseobacteraceae</taxon>
        <taxon>Citreimonas</taxon>
    </lineage>
</organism>
<dbReference type="AlphaFoldDB" id="A0A1H3IJT1"/>
<dbReference type="RefSeq" id="WP_177177850.1">
    <property type="nucleotide sequence ID" value="NZ_FNPF01000005.1"/>
</dbReference>
<name>A0A1H3IJT1_9RHOB</name>
<accession>A0A1H3IJT1</accession>
<dbReference type="Proteomes" id="UP000199286">
    <property type="component" value="Unassembled WGS sequence"/>
</dbReference>
<gene>
    <name evidence="1" type="ORF">SAMN05444340_10571</name>
</gene>
<dbReference type="EMBL" id="FNPF01000005">
    <property type="protein sequence ID" value="SDY27094.1"/>
    <property type="molecule type" value="Genomic_DNA"/>
</dbReference>
<sequence>MTTRLALILGAVVLAAIAADLVLSDGRALLFLARKLLVLIDWMAFWR</sequence>
<evidence type="ECO:0000313" key="1">
    <source>
        <dbReference type="EMBL" id="SDY27094.1"/>
    </source>
</evidence>
<evidence type="ECO:0008006" key="3">
    <source>
        <dbReference type="Google" id="ProtNLM"/>
    </source>
</evidence>
<reference evidence="1 2" key="1">
    <citation type="submission" date="2016-10" db="EMBL/GenBank/DDBJ databases">
        <authorList>
            <person name="de Groot N.N."/>
        </authorList>
    </citation>
    <scope>NUCLEOTIDE SEQUENCE [LARGE SCALE GENOMIC DNA]</scope>
    <source>
        <strain evidence="1 2">DSM 26880</strain>
    </source>
</reference>
<keyword evidence="2" id="KW-1185">Reference proteome</keyword>